<evidence type="ECO:0000259" key="4">
    <source>
        <dbReference type="PROSITE" id="PS51194"/>
    </source>
</evidence>
<organism evidence="5 6">
    <name type="scientific">Cryptococcus tetragattii IND107</name>
    <dbReference type="NCBI Taxonomy" id="1296105"/>
    <lineage>
        <taxon>Eukaryota</taxon>
        <taxon>Fungi</taxon>
        <taxon>Dikarya</taxon>
        <taxon>Basidiomycota</taxon>
        <taxon>Agaricomycotina</taxon>
        <taxon>Tremellomycetes</taxon>
        <taxon>Tremellales</taxon>
        <taxon>Cryptococcaceae</taxon>
        <taxon>Cryptococcus</taxon>
        <taxon>Cryptococcus gattii species complex</taxon>
    </lineage>
</organism>
<dbReference type="SMART" id="SM00490">
    <property type="entry name" value="HELICc"/>
    <property type="match status" value="1"/>
</dbReference>
<evidence type="ECO:0000256" key="1">
    <source>
        <dbReference type="ARBA" id="ARBA00022806"/>
    </source>
</evidence>
<dbReference type="Gene3D" id="3.40.50.300">
    <property type="entry name" value="P-loop containing nucleotide triphosphate hydrolases"/>
    <property type="match status" value="2"/>
</dbReference>
<evidence type="ECO:0000313" key="5">
    <source>
        <dbReference type="EMBL" id="KAL0242311.1"/>
    </source>
</evidence>
<dbReference type="PROSITE" id="PS51194">
    <property type="entry name" value="HELICASE_CTER"/>
    <property type="match status" value="1"/>
</dbReference>
<dbReference type="InterPro" id="IPR014001">
    <property type="entry name" value="Helicase_ATP-bd"/>
</dbReference>
<evidence type="ECO:0008006" key="7">
    <source>
        <dbReference type="Google" id="ProtNLM"/>
    </source>
</evidence>
<name>A0ABR3BKJ6_9TREE</name>
<keyword evidence="1" id="KW-0067">ATP-binding</keyword>
<dbReference type="InterPro" id="IPR001650">
    <property type="entry name" value="Helicase_C-like"/>
</dbReference>
<dbReference type="RefSeq" id="XP_066611693.1">
    <property type="nucleotide sequence ID" value="XM_066760389.1"/>
</dbReference>
<dbReference type="GeneID" id="91992795"/>
<sequence>MPTSRCATRLFSLTKVLSPRIPALHCPRIHPTRSYATIPALSLSPHQVPLDHAGFNNTARNRDIVLRPYQEAAISACTNALQSGLRRLGVSSPTGSGKTTIFLSLIPRVPFYASCENDERPRGEKGQTLIIVNSVELAEQTQKSAERILGDEWTIEIEQSKRVASGLADVTIATYQTLNNRDRLNKFDPSKFKLVIVDEAHHSAAPSYLRLLHYFNEDIQVPKSSQAPSPHQHGFKVPIIGFSATFSRADQHSLLSAFEEIVFHRDMKDMLSEKHLTQAKLTIVKADLELDEVETSSGDFKNATLARKVNTPEINELIVRTYLHRASERRSTLVFCVDLGHVEALTQEFRNAGIDARSVSSKSKPETRKATIAAFGKGEFPVLINCEVLTEGTDIPQIDCILLARPTQSRNLLVQMVGRGLRLSPESGKTDCHIIDLVDSVANANGLIVTPTLLGLSLDEMDVEDHGRQSAESTKPRGDEPATLPAIAPDYDITYLDQDDPFHVDIFAQPVIQKVSKNAWVSCGNGKYALELIGSGTIIATREDPQLYSISYRPNLPHELAPLGKSRSPYGSVRVVGRSPDLERALQAGDKFAEKKLGRGRSLALLRYAPWRQRLASEIAVKHLLKRLGEENDSLRDGQGKERVLSLWGKKVSVGSLTAGQVSSWLCAMKNGAKGIRIARDKLEEKAKAKAEAKAEKERQQQMRNLPLPPST</sequence>
<dbReference type="InterPro" id="IPR006935">
    <property type="entry name" value="Helicase/UvrB_N"/>
</dbReference>
<feature type="region of interest" description="Disordered" evidence="2">
    <location>
        <begin position="689"/>
        <end position="712"/>
    </location>
</feature>
<dbReference type="PROSITE" id="PS51192">
    <property type="entry name" value="HELICASE_ATP_BIND_1"/>
    <property type="match status" value="1"/>
</dbReference>
<keyword evidence="1" id="KW-0547">Nucleotide-binding</keyword>
<reference evidence="5" key="1">
    <citation type="submission" date="2015-01" db="EMBL/GenBank/DDBJ databases">
        <authorList>
            <consortium name="The Broad Institute Genomics Platform"/>
            <person name="Cuomo C."/>
            <person name="Litvintseva A."/>
            <person name="Chen Y."/>
            <person name="Heitman J."/>
            <person name="Sun S."/>
            <person name="Springer D."/>
            <person name="Dromer F."/>
            <person name="Young S."/>
            <person name="Zeng Q."/>
            <person name="Gargeya S."/>
            <person name="Abouelleil A."/>
            <person name="Alvarado L."/>
            <person name="Chapman S.B."/>
            <person name="Gainer-Dewar J."/>
            <person name="Goldberg J."/>
            <person name="Griggs A."/>
            <person name="Gujja S."/>
            <person name="Hansen M."/>
            <person name="Howarth C."/>
            <person name="Imamovic A."/>
            <person name="Larimer J."/>
            <person name="Murphy C."/>
            <person name="Naylor J."/>
            <person name="Pearson M."/>
            <person name="Priest M."/>
            <person name="Roberts A."/>
            <person name="Saif S."/>
            <person name="Shea T."/>
            <person name="Sykes S."/>
            <person name="Wortman J."/>
            <person name="Nusbaum C."/>
            <person name="Birren B."/>
        </authorList>
    </citation>
    <scope>NUCLEOTIDE SEQUENCE</scope>
    <source>
        <strain evidence="5">IND107</strain>
    </source>
</reference>
<dbReference type="PANTHER" id="PTHR47396">
    <property type="entry name" value="TYPE I RESTRICTION ENZYME ECOKI R PROTEIN"/>
    <property type="match status" value="1"/>
</dbReference>
<feature type="compositionally biased region" description="Basic and acidic residues" evidence="2">
    <location>
        <begin position="464"/>
        <end position="480"/>
    </location>
</feature>
<dbReference type="Proteomes" id="UP000054399">
    <property type="component" value="Unassembled WGS sequence"/>
</dbReference>
<feature type="domain" description="Helicase ATP-binding" evidence="3">
    <location>
        <begin position="79"/>
        <end position="264"/>
    </location>
</feature>
<keyword evidence="1" id="KW-0347">Helicase</keyword>
<dbReference type="Pfam" id="PF04851">
    <property type="entry name" value="ResIII"/>
    <property type="match status" value="1"/>
</dbReference>
<dbReference type="SUPFAM" id="SSF52540">
    <property type="entry name" value="P-loop containing nucleoside triphosphate hydrolases"/>
    <property type="match status" value="1"/>
</dbReference>
<dbReference type="EMBL" id="ATAM02000011">
    <property type="protein sequence ID" value="KAL0242311.1"/>
    <property type="molecule type" value="Genomic_DNA"/>
</dbReference>
<proteinExistence type="predicted"/>
<comment type="caution">
    <text evidence="5">The sequence shown here is derived from an EMBL/GenBank/DDBJ whole genome shotgun (WGS) entry which is preliminary data.</text>
</comment>
<feature type="domain" description="Helicase C-terminal" evidence="4">
    <location>
        <begin position="318"/>
        <end position="457"/>
    </location>
</feature>
<dbReference type="InterPro" id="IPR027417">
    <property type="entry name" value="P-loop_NTPase"/>
</dbReference>
<dbReference type="PANTHER" id="PTHR47396:SF1">
    <property type="entry name" value="ATP-DEPENDENT HELICASE IRC3-RELATED"/>
    <property type="match status" value="1"/>
</dbReference>
<evidence type="ECO:0000256" key="2">
    <source>
        <dbReference type="SAM" id="MobiDB-lite"/>
    </source>
</evidence>
<keyword evidence="1" id="KW-0378">Hydrolase</keyword>
<gene>
    <name evidence="5" type="ORF">I308_105940</name>
</gene>
<dbReference type="InterPro" id="IPR050742">
    <property type="entry name" value="Helicase_Restrict-Modif_Enz"/>
</dbReference>
<keyword evidence="6" id="KW-1185">Reference proteome</keyword>
<dbReference type="CDD" id="cd18799">
    <property type="entry name" value="SF2_C_EcoAI-like"/>
    <property type="match status" value="1"/>
</dbReference>
<dbReference type="Pfam" id="PF00271">
    <property type="entry name" value="Helicase_C"/>
    <property type="match status" value="1"/>
</dbReference>
<dbReference type="CDD" id="cd18032">
    <property type="entry name" value="DEXHc_RE_I_III_res"/>
    <property type="match status" value="1"/>
</dbReference>
<reference evidence="5" key="2">
    <citation type="submission" date="2024-01" db="EMBL/GenBank/DDBJ databases">
        <title>Comparative genomics of Cryptococcus and Kwoniella reveals pathogenesis evolution and contrasting modes of karyotype evolution via chromosome fusion or intercentromeric recombination.</title>
        <authorList>
            <person name="Coelho M.A."/>
            <person name="David-Palma M."/>
            <person name="Shea T."/>
            <person name="Bowers K."/>
            <person name="Mcginley-Smith S."/>
            <person name="Mohammad A.W."/>
            <person name="Gnirke A."/>
            <person name="Yurkov A.M."/>
            <person name="Nowrousian M."/>
            <person name="Sun S."/>
            <person name="Cuomo C.A."/>
            <person name="Heitman J."/>
        </authorList>
    </citation>
    <scope>NUCLEOTIDE SEQUENCE</scope>
    <source>
        <strain evidence="5">IND107</strain>
    </source>
</reference>
<feature type="compositionally biased region" description="Basic and acidic residues" evidence="2">
    <location>
        <begin position="689"/>
        <end position="701"/>
    </location>
</feature>
<dbReference type="SMART" id="SM00487">
    <property type="entry name" value="DEXDc"/>
    <property type="match status" value="1"/>
</dbReference>
<evidence type="ECO:0000259" key="3">
    <source>
        <dbReference type="PROSITE" id="PS51192"/>
    </source>
</evidence>
<protein>
    <recommendedName>
        <fullName evidence="7">DEAD box family helicase</fullName>
    </recommendedName>
</protein>
<accession>A0ABR3BKJ6</accession>
<feature type="region of interest" description="Disordered" evidence="2">
    <location>
        <begin position="464"/>
        <end position="484"/>
    </location>
</feature>
<evidence type="ECO:0000313" key="6">
    <source>
        <dbReference type="Proteomes" id="UP000054399"/>
    </source>
</evidence>